<proteinExistence type="predicted"/>
<organism evidence="1 2">
    <name type="scientific">Trichogramma kaykai</name>
    <dbReference type="NCBI Taxonomy" id="54128"/>
    <lineage>
        <taxon>Eukaryota</taxon>
        <taxon>Metazoa</taxon>
        <taxon>Ecdysozoa</taxon>
        <taxon>Arthropoda</taxon>
        <taxon>Hexapoda</taxon>
        <taxon>Insecta</taxon>
        <taxon>Pterygota</taxon>
        <taxon>Neoptera</taxon>
        <taxon>Endopterygota</taxon>
        <taxon>Hymenoptera</taxon>
        <taxon>Apocrita</taxon>
        <taxon>Proctotrupomorpha</taxon>
        <taxon>Chalcidoidea</taxon>
        <taxon>Trichogrammatidae</taxon>
        <taxon>Trichogramma</taxon>
    </lineage>
</organism>
<gene>
    <name evidence="1" type="ORF">TKK_011995</name>
</gene>
<protein>
    <submittedName>
        <fullName evidence="1">Uncharacterized protein</fullName>
    </submittedName>
</protein>
<dbReference type="AlphaFoldDB" id="A0ABD2WLI8"/>
<sequence>MSDKSMATSWNRRHDEDHGCLSLTPHLVRDAVEQLEKLRARVSLQLMAEHFQRNMPVTRDTKALIEELRVEADKAVKRGWLRKFADGAYSLSNLKWQASVDEYGYDNL</sequence>
<dbReference type="EMBL" id="JBJJXI010000096">
    <property type="protein sequence ID" value="KAL3393738.1"/>
    <property type="molecule type" value="Genomic_DNA"/>
</dbReference>
<accession>A0ABD2WLI8</accession>
<evidence type="ECO:0000313" key="1">
    <source>
        <dbReference type="EMBL" id="KAL3393738.1"/>
    </source>
</evidence>
<dbReference type="Proteomes" id="UP001627154">
    <property type="component" value="Unassembled WGS sequence"/>
</dbReference>
<evidence type="ECO:0000313" key="2">
    <source>
        <dbReference type="Proteomes" id="UP001627154"/>
    </source>
</evidence>
<comment type="caution">
    <text evidence="1">The sequence shown here is derived from an EMBL/GenBank/DDBJ whole genome shotgun (WGS) entry which is preliminary data.</text>
</comment>
<name>A0ABD2WLI8_9HYME</name>
<reference evidence="1 2" key="1">
    <citation type="journal article" date="2024" name="bioRxiv">
        <title>A reference genome for Trichogramma kaykai: A tiny desert-dwelling parasitoid wasp with competing sex-ratio distorters.</title>
        <authorList>
            <person name="Culotta J."/>
            <person name="Lindsey A.R."/>
        </authorList>
    </citation>
    <scope>NUCLEOTIDE SEQUENCE [LARGE SCALE GENOMIC DNA]</scope>
    <source>
        <strain evidence="1 2">KSX58</strain>
    </source>
</reference>
<keyword evidence="2" id="KW-1185">Reference proteome</keyword>